<feature type="region of interest" description="Disordered" evidence="1">
    <location>
        <begin position="115"/>
        <end position="157"/>
    </location>
</feature>
<accession>A0AAE0E2F0</accession>
<feature type="compositionally biased region" description="Basic and acidic residues" evidence="1">
    <location>
        <begin position="76"/>
        <end position="85"/>
    </location>
</feature>
<protein>
    <submittedName>
        <fullName evidence="2">Uncharacterized protein</fullName>
    </submittedName>
</protein>
<evidence type="ECO:0000313" key="2">
    <source>
        <dbReference type="EMBL" id="KAK3200352.1"/>
    </source>
</evidence>
<dbReference type="Proteomes" id="UP001281410">
    <property type="component" value="Unassembled WGS sequence"/>
</dbReference>
<dbReference type="AlphaFoldDB" id="A0AAE0E2F0"/>
<gene>
    <name evidence="2" type="ORF">Dsin_023767</name>
</gene>
<proteinExistence type="predicted"/>
<evidence type="ECO:0000256" key="1">
    <source>
        <dbReference type="SAM" id="MobiDB-lite"/>
    </source>
</evidence>
<sequence>MDDREHQLQSLSIFHRVYNFMKCLATYALKIMMSGSKTARLPCGTPTPPHEAAAEQAITCEEEKNVSDTSSASSPHVEEKRRLEPETSFSVDATQARAPKKMVSINDNVEMIKFSKKRSRKREQEVDDEPRPLKPILKVGSDLNNDSEMFINGASIA</sequence>
<comment type="caution">
    <text evidence="2">The sequence shown here is derived from an EMBL/GenBank/DDBJ whole genome shotgun (WGS) entry which is preliminary data.</text>
</comment>
<dbReference type="EMBL" id="JANJYJ010000007">
    <property type="protein sequence ID" value="KAK3200352.1"/>
    <property type="molecule type" value="Genomic_DNA"/>
</dbReference>
<keyword evidence="3" id="KW-1185">Reference proteome</keyword>
<evidence type="ECO:0000313" key="3">
    <source>
        <dbReference type="Proteomes" id="UP001281410"/>
    </source>
</evidence>
<organism evidence="2 3">
    <name type="scientific">Dipteronia sinensis</name>
    <dbReference type="NCBI Taxonomy" id="43782"/>
    <lineage>
        <taxon>Eukaryota</taxon>
        <taxon>Viridiplantae</taxon>
        <taxon>Streptophyta</taxon>
        <taxon>Embryophyta</taxon>
        <taxon>Tracheophyta</taxon>
        <taxon>Spermatophyta</taxon>
        <taxon>Magnoliopsida</taxon>
        <taxon>eudicotyledons</taxon>
        <taxon>Gunneridae</taxon>
        <taxon>Pentapetalae</taxon>
        <taxon>rosids</taxon>
        <taxon>malvids</taxon>
        <taxon>Sapindales</taxon>
        <taxon>Sapindaceae</taxon>
        <taxon>Hippocastanoideae</taxon>
        <taxon>Acereae</taxon>
        <taxon>Dipteronia</taxon>
    </lineage>
</organism>
<reference evidence="2" key="1">
    <citation type="journal article" date="2023" name="Plant J.">
        <title>Genome sequences and population genomics provide insights into the demographic history, inbreeding, and mutation load of two 'living fossil' tree species of Dipteronia.</title>
        <authorList>
            <person name="Feng Y."/>
            <person name="Comes H.P."/>
            <person name="Chen J."/>
            <person name="Zhu S."/>
            <person name="Lu R."/>
            <person name="Zhang X."/>
            <person name="Li P."/>
            <person name="Qiu J."/>
            <person name="Olsen K.M."/>
            <person name="Qiu Y."/>
        </authorList>
    </citation>
    <scope>NUCLEOTIDE SEQUENCE</scope>
    <source>
        <strain evidence="2">NBL</strain>
    </source>
</reference>
<feature type="region of interest" description="Disordered" evidence="1">
    <location>
        <begin position="62"/>
        <end position="102"/>
    </location>
</feature>
<name>A0AAE0E2F0_9ROSI</name>